<dbReference type="InterPro" id="IPR037652">
    <property type="entry name" value="Mim2"/>
</dbReference>
<comment type="caution">
    <text evidence="2">The sequence shown here is derived from an EMBL/GenBank/DDBJ whole genome shotgun (WGS) entry which is preliminary data.</text>
</comment>
<dbReference type="Pfam" id="PF19117">
    <property type="entry name" value="Mim2"/>
    <property type="match status" value="1"/>
</dbReference>
<proteinExistence type="predicted"/>
<dbReference type="Proteomes" id="UP001176521">
    <property type="component" value="Unassembled WGS sequence"/>
</dbReference>
<gene>
    <name evidence="2" type="ORF">OC842_006566</name>
</gene>
<dbReference type="GO" id="GO:0070096">
    <property type="term" value="P:mitochondrial outer membrane translocase complex assembly"/>
    <property type="evidence" value="ECO:0007669"/>
    <property type="project" value="InterPro"/>
</dbReference>
<dbReference type="EMBL" id="JAPDMQ010000614">
    <property type="protein sequence ID" value="KAK0522097.1"/>
    <property type="molecule type" value="Genomic_DNA"/>
</dbReference>
<sequence>MTDNSAFPPLAPPSASFPGPSAGASSSSASSSSSSSAAASPLQSPPRYLDDDDDDDDEDVSFRALQRSSAASLASISGASASSSSYTASSYDSEEEARLAQEEWDEGIAQLQLALQLVFLPYLGKYLGRRYAYTLWNRYLRLGPSWAFCGLGPATRERIWSRVNTIIPNWAVALVSTGADA</sequence>
<dbReference type="GO" id="GO:0005741">
    <property type="term" value="C:mitochondrial outer membrane"/>
    <property type="evidence" value="ECO:0007669"/>
    <property type="project" value="TreeGrafter"/>
</dbReference>
<evidence type="ECO:0000313" key="2">
    <source>
        <dbReference type="EMBL" id="KAK0522097.1"/>
    </source>
</evidence>
<organism evidence="2 3">
    <name type="scientific">Tilletia horrida</name>
    <dbReference type="NCBI Taxonomy" id="155126"/>
    <lineage>
        <taxon>Eukaryota</taxon>
        <taxon>Fungi</taxon>
        <taxon>Dikarya</taxon>
        <taxon>Basidiomycota</taxon>
        <taxon>Ustilaginomycotina</taxon>
        <taxon>Exobasidiomycetes</taxon>
        <taxon>Tilletiales</taxon>
        <taxon>Tilletiaceae</taxon>
        <taxon>Tilletia</taxon>
    </lineage>
</organism>
<dbReference type="PANTHER" id="PTHR28230:SF1">
    <property type="entry name" value="MITOCHONDRIAL IMPORT PROTEIN 2"/>
    <property type="match status" value="1"/>
</dbReference>
<evidence type="ECO:0000256" key="1">
    <source>
        <dbReference type="SAM" id="MobiDB-lite"/>
    </source>
</evidence>
<accession>A0AAN6G9Z2</accession>
<keyword evidence="3" id="KW-1185">Reference proteome</keyword>
<name>A0AAN6G9Z2_9BASI</name>
<dbReference type="AlphaFoldDB" id="A0AAN6G9Z2"/>
<protein>
    <submittedName>
        <fullName evidence="2">Uncharacterized protein</fullName>
    </submittedName>
</protein>
<dbReference type="PANTHER" id="PTHR28230">
    <property type="entry name" value="CHROMOSOME 1, WHOLE GENOME SHOTGUN SEQUENCE"/>
    <property type="match status" value="1"/>
</dbReference>
<feature type="compositionally biased region" description="Low complexity" evidence="1">
    <location>
        <begin position="1"/>
        <end position="46"/>
    </location>
</feature>
<reference evidence="2" key="1">
    <citation type="journal article" date="2023" name="PhytoFront">
        <title>Draft Genome Resources of Seven Strains of Tilletia horrida, Causal Agent of Kernel Smut of Rice.</title>
        <authorList>
            <person name="Khanal S."/>
            <person name="Antony Babu S."/>
            <person name="Zhou X.G."/>
        </authorList>
    </citation>
    <scope>NUCLEOTIDE SEQUENCE</scope>
    <source>
        <strain evidence="2">TX3</strain>
    </source>
</reference>
<feature type="compositionally biased region" description="Acidic residues" evidence="1">
    <location>
        <begin position="50"/>
        <end position="59"/>
    </location>
</feature>
<dbReference type="GO" id="GO:0045040">
    <property type="term" value="P:protein insertion into mitochondrial outer membrane"/>
    <property type="evidence" value="ECO:0007669"/>
    <property type="project" value="InterPro"/>
</dbReference>
<evidence type="ECO:0000313" key="3">
    <source>
        <dbReference type="Proteomes" id="UP001176521"/>
    </source>
</evidence>
<feature type="region of interest" description="Disordered" evidence="1">
    <location>
        <begin position="1"/>
        <end position="92"/>
    </location>
</feature>
<feature type="compositionally biased region" description="Low complexity" evidence="1">
    <location>
        <begin position="68"/>
        <end position="91"/>
    </location>
</feature>